<dbReference type="Gene3D" id="3.40.33.10">
    <property type="entry name" value="CAP"/>
    <property type="match status" value="1"/>
</dbReference>
<organism evidence="3 4">
    <name type="scientific">Brachionus plicatilis</name>
    <name type="common">Marine rotifer</name>
    <name type="synonym">Brachionus muelleri</name>
    <dbReference type="NCBI Taxonomy" id="10195"/>
    <lineage>
        <taxon>Eukaryota</taxon>
        <taxon>Metazoa</taxon>
        <taxon>Spiralia</taxon>
        <taxon>Gnathifera</taxon>
        <taxon>Rotifera</taxon>
        <taxon>Eurotatoria</taxon>
        <taxon>Monogononta</taxon>
        <taxon>Pseudotrocha</taxon>
        <taxon>Ploima</taxon>
        <taxon>Brachionidae</taxon>
        <taxon>Brachionus</taxon>
    </lineage>
</organism>
<feature type="domain" description="SCP" evidence="2">
    <location>
        <begin position="114"/>
        <end position="252"/>
    </location>
</feature>
<comment type="caution">
    <text evidence="3">The sequence shown here is derived from an EMBL/GenBank/DDBJ whole genome shotgun (WGS) entry which is preliminary data.</text>
</comment>
<evidence type="ECO:0000313" key="3">
    <source>
        <dbReference type="EMBL" id="RNA34191.1"/>
    </source>
</evidence>
<dbReference type="AlphaFoldDB" id="A0A3M7SEI6"/>
<dbReference type="CDD" id="cd05382">
    <property type="entry name" value="CAP_GAPR1-like"/>
    <property type="match status" value="1"/>
</dbReference>
<reference evidence="3 4" key="1">
    <citation type="journal article" date="2018" name="Sci. Rep.">
        <title>Genomic signatures of local adaptation to the degree of environmental predictability in rotifers.</title>
        <authorList>
            <person name="Franch-Gras L."/>
            <person name="Hahn C."/>
            <person name="Garcia-Roger E.M."/>
            <person name="Carmona M.J."/>
            <person name="Serra M."/>
            <person name="Gomez A."/>
        </authorList>
    </citation>
    <scope>NUCLEOTIDE SEQUENCE [LARGE SCALE GENOMIC DNA]</scope>
    <source>
        <strain evidence="3">HYR1</strain>
    </source>
</reference>
<dbReference type="Pfam" id="PF00188">
    <property type="entry name" value="CAP"/>
    <property type="match status" value="1"/>
</dbReference>
<keyword evidence="1" id="KW-0812">Transmembrane</keyword>
<dbReference type="STRING" id="10195.A0A3M7SEI6"/>
<accession>A0A3M7SEI6</accession>
<dbReference type="InterPro" id="IPR014044">
    <property type="entry name" value="CAP_dom"/>
</dbReference>
<gene>
    <name evidence="3" type="ORF">BpHYR1_002215</name>
</gene>
<proteinExistence type="predicted"/>
<name>A0A3M7SEI6_BRAPC</name>
<dbReference type="SUPFAM" id="SSF55797">
    <property type="entry name" value="PR-1-like"/>
    <property type="match status" value="1"/>
</dbReference>
<keyword evidence="4" id="KW-1185">Reference proteome</keyword>
<feature type="transmembrane region" description="Helical" evidence="1">
    <location>
        <begin position="43"/>
        <end position="67"/>
    </location>
</feature>
<dbReference type="Proteomes" id="UP000276133">
    <property type="component" value="Unassembled WGS sequence"/>
</dbReference>
<dbReference type="PRINTS" id="PR00837">
    <property type="entry name" value="V5TPXLIKE"/>
</dbReference>
<dbReference type="InterPro" id="IPR034113">
    <property type="entry name" value="SCP_GAPR1-like"/>
</dbReference>
<keyword evidence="1" id="KW-1133">Transmembrane helix</keyword>
<keyword evidence="1" id="KW-0472">Membrane</keyword>
<evidence type="ECO:0000256" key="1">
    <source>
        <dbReference type="SAM" id="Phobius"/>
    </source>
</evidence>
<dbReference type="PANTHER" id="PTHR10334">
    <property type="entry name" value="CYSTEINE-RICH SECRETORY PROTEIN-RELATED"/>
    <property type="match status" value="1"/>
</dbReference>
<dbReference type="InterPro" id="IPR035940">
    <property type="entry name" value="CAP_sf"/>
</dbReference>
<dbReference type="SMART" id="SM00198">
    <property type="entry name" value="SCP"/>
    <property type="match status" value="1"/>
</dbReference>
<dbReference type="OrthoDB" id="337038at2759"/>
<dbReference type="EMBL" id="REGN01001516">
    <property type="protein sequence ID" value="RNA34191.1"/>
    <property type="molecule type" value="Genomic_DNA"/>
</dbReference>
<dbReference type="InterPro" id="IPR001283">
    <property type="entry name" value="CRISP-related"/>
</dbReference>
<evidence type="ECO:0000313" key="4">
    <source>
        <dbReference type="Proteomes" id="UP000276133"/>
    </source>
</evidence>
<evidence type="ECO:0000259" key="2">
    <source>
        <dbReference type="SMART" id="SM00198"/>
    </source>
</evidence>
<protein>
    <submittedName>
        <fullName evidence="3">Golgi-associated plant pathogenesis-related 1</fullName>
    </submittedName>
</protein>
<sequence length="263" mass="30920">MVVDRNQKYRMSSDTAYRITDFFNKMTNINSVDEFSVFARQYWYVWLIIGLIIVIMIVINVIMLVYFHRRRKPIRQSDYFKKTLEMARTRTIMVPEKVKENLLSEENSPDTNSQFAMEALIANNKYRALHDCPPLKYNENLAKIAQKWAETLGKMQKLQHSPTHWRRFNNAVLGENLCYIYNSRLTGEKMMDIWYAESKVHNFSLDKQVDSQNFSQMIWKNSREVGFGRVKGASGDWWYGVAIYMPSGNIVGHYAENVPPITV</sequence>